<accession>A0ABV9CRS4</accession>
<keyword evidence="1" id="KW-0472">Membrane</keyword>
<feature type="transmembrane region" description="Helical" evidence="1">
    <location>
        <begin position="59"/>
        <end position="81"/>
    </location>
</feature>
<organism evidence="2 3">
    <name type="scientific">Sphaerisporangium dianthi</name>
    <dbReference type="NCBI Taxonomy" id="1436120"/>
    <lineage>
        <taxon>Bacteria</taxon>
        <taxon>Bacillati</taxon>
        <taxon>Actinomycetota</taxon>
        <taxon>Actinomycetes</taxon>
        <taxon>Streptosporangiales</taxon>
        <taxon>Streptosporangiaceae</taxon>
        <taxon>Sphaerisporangium</taxon>
    </lineage>
</organism>
<comment type="caution">
    <text evidence="2">The sequence shown here is derived from an EMBL/GenBank/DDBJ whole genome shotgun (WGS) entry which is preliminary data.</text>
</comment>
<evidence type="ECO:0000256" key="1">
    <source>
        <dbReference type="SAM" id="Phobius"/>
    </source>
</evidence>
<keyword evidence="1" id="KW-0812">Transmembrane</keyword>
<evidence type="ECO:0000313" key="3">
    <source>
        <dbReference type="Proteomes" id="UP001596004"/>
    </source>
</evidence>
<proteinExistence type="predicted"/>
<evidence type="ECO:0000313" key="2">
    <source>
        <dbReference type="EMBL" id="MFC4535896.1"/>
    </source>
</evidence>
<reference evidence="3" key="1">
    <citation type="journal article" date="2019" name="Int. J. Syst. Evol. Microbiol.">
        <title>The Global Catalogue of Microorganisms (GCM) 10K type strain sequencing project: providing services to taxonomists for standard genome sequencing and annotation.</title>
        <authorList>
            <consortium name="The Broad Institute Genomics Platform"/>
            <consortium name="The Broad Institute Genome Sequencing Center for Infectious Disease"/>
            <person name="Wu L."/>
            <person name="Ma J."/>
        </authorList>
    </citation>
    <scope>NUCLEOTIDE SEQUENCE [LARGE SCALE GENOMIC DNA]</scope>
    <source>
        <strain evidence="3">CGMCC 4.7132</strain>
    </source>
</reference>
<keyword evidence="3" id="KW-1185">Reference proteome</keyword>
<keyword evidence="1" id="KW-1133">Transmembrane helix</keyword>
<feature type="transmembrane region" description="Helical" evidence="1">
    <location>
        <begin position="7"/>
        <end position="25"/>
    </location>
</feature>
<gene>
    <name evidence="2" type="ORF">ACFO60_34460</name>
</gene>
<dbReference type="RefSeq" id="WP_380849336.1">
    <property type="nucleotide sequence ID" value="NZ_JBHSFP010000036.1"/>
</dbReference>
<sequence>MDRSDGRVLIIILIATILFIVGRNFQRAVDTWAGWGRAIKAAADAADKIPPAKSAAWAAFWRMLVIGAGALLLLALMANAIRYV</sequence>
<dbReference type="Proteomes" id="UP001596004">
    <property type="component" value="Unassembled WGS sequence"/>
</dbReference>
<protein>
    <submittedName>
        <fullName evidence="2">Uncharacterized protein</fullName>
    </submittedName>
</protein>
<name>A0ABV9CRS4_9ACTN</name>
<dbReference type="EMBL" id="JBHSFP010000036">
    <property type="protein sequence ID" value="MFC4535896.1"/>
    <property type="molecule type" value="Genomic_DNA"/>
</dbReference>